<evidence type="ECO:0000256" key="1">
    <source>
        <dbReference type="SAM" id="MobiDB-lite"/>
    </source>
</evidence>
<protein>
    <submittedName>
        <fullName evidence="2">Uncharacterized protein</fullName>
    </submittedName>
</protein>
<accession>A0A5P1MRW7</accession>
<gene>
    <name evidence="2" type="ORF">p13ZX28-90_00066</name>
</gene>
<proteinExistence type="predicted"/>
<keyword evidence="2" id="KW-0614">Plasmid</keyword>
<sequence length="34" mass="3577">MVANVSVSPTSLDVDEGETIAANTSKAQKKTKQK</sequence>
<evidence type="ECO:0000313" key="2">
    <source>
        <dbReference type="EMBL" id="QEI45592.1"/>
    </source>
</evidence>
<dbReference type="AlphaFoldDB" id="A0A5P1MRW7"/>
<reference evidence="2" key="1">
    <citation type="submission" date="2019-06" db="EMBL/GenBank/DDBJ databases">
        <title>Genomic and phenotypic analysis of NDM-1-producing atypical Enteroaggregative Escherichia coli causing a fatal outbreak.</title>
        <authorList>
            <person name="Bai L."/>
        </authorList>
    </citation>
    <scope>NUCLEOTIDE SEQUENCE</scope>
    <source>
        <strain evidence="2">13ZX28</strain>
        <plasmid evidence="2">p13ZX28-90</plasmid>
    </source>
</reference>
<feature type="region of interest" description="Disordered" evidence="1">
    <location>
        <begin position="1"/>
        <end position="34"/>
    </location>
</feature>
<feature type="compositionally biased region" description="Polar residues" evidence="1">
    <location>
        <begin position="1"/>
        <end position="11"/>
    </location>
</feature>
<dbReference type="EMBL" id="MN101851">
    <property type="protein sequence ID" value="QEI45592.1"/>
    <property type="molecule type" value="Genomic_DNA"/>
</dbReference>
<geneLocation type="plasmid" evidence="2">
    <name>p13ZX28-90</name>
</geneLocation>
<name>A0A5P1MRW7_ECOLX</name>
<organism evidence="2">
    <name type="scientific">Escherichia coli</name>
    <dbReference type="NCBI Taxonomy" id="562"/>
    <lineage>
        <taxon>Bacteria</taxon>
        <taxon>Pseudomonadati</taxon>
        <taxon>Pseudomonadota</taxon>
        <taxon>Gammaproteobacteria</taxon>
        <taxon>Enterobacterales</taxon>
        <taxon>Enterobacteriaceae</taxon>
        <taxon>Escherichia</taxon>
    </lineage>
</organism>